<reference evidence="3" key="1">
    <citation type="submission" date="2016-05" db="EMBL/GenBank/DDBJ databases">
        <title>Comparative genomics of biotechnologically important yeasts.</title>
        <authorList>
            <consortium name="DOE Joint Genome Institute"/>
            <person name="Riley R."/>
            <person name="Haridas S."/>
            <person name="Wolfe K.H."/>
            <person name="Lopes M.R."/>
            <person name="Hittinger C.T."/>
            <person name="Goker M."/>
            <person name="Salamov A."/>
            <person name="Wisecaver J."/>
            <person name="Long T.M."/>
            <person name="Aerts A.L."/>
            <person name="Barry K."/>
            <person name="Choi C."/>
            <person name="Clum A."/>
            <person name="Coughlan A.Y."/>
            <person name="Deshpande S."/>
            <person name="Douglass A.P."/>
            <person name="Hanson S.J."/>
            <person name="Klenk H.-P."/>
            <person name="Labutti K."/>
            <person name="Lapidus A."/>
            <person name="Lindquist E."/>
            <person name="Lipzen A."/>
            <person name="Meier-Kolthoff J.P."/>
            <person name="Ohm R.A."/>
            <person name="Otillar R.P."/>
            <person name="Pangilinan J."/>
            <person name="Peng Y."/>
            <person name="Rokas A."/>
            <person name="Rosa C.A."/>
            <person name="Scheuner C."/>
            <person name="Sibirny A.A."/>
            <person name="Slot J.C."/>
            <person name="Stielow J.B."/>
            <person name="Sun H."/>
            <person name="Kurtzman C.P."/>
            <person name="Blackwell M."/>
            <person name="Grigoriev I.V."/>
            <person name="Jeffries T.W."/>
        </authorList>
    </citation>
    <scope>NUCLEOTIDE SEQUENCE [LARGE SCALE GENOMIC DNA]</scope>
    <source>
        <strain evidence="3">NRRL Y-2460</strain>
    </source>
</reference>
<feature type="region of interest" description="Disordered" evidence="1">
    <location>
        <begin position="156"/>
        <end position="200"/>
    </location>
</feature>
<dbReference type="AlphaFoldDB" id="A0A1E4TVA7"/>
<dbReference type="EMBL" id="KV454014">
    <property type="protein sequence ID" value="ODV95705.1"/>
    <property type="molecule type" value="Genomic_DNA"/>
</dbReference>
<evidence type="ECO:0000313" key="2">
    <source>
        <dbReference type="EMBL" id="ODV95705.1"/>
    </source>
</evidence>
<keyword evidence="3" id="KW-1185">Reference proteome</keyword>
<protein>
    <submittedName>
        <fullName evidence="2">Uncharacterized protein</fullName>
    </submittedName>
</protein>
<feature type="region of interest" description="Disordered" evidence="1">
    <location>
        <begin position="1"/>
        <end position="43"/>
    </location>
</feature>
<gene>
    <name evidence="2" type="ORF">PACTADRAFT_3391</name>
</gene>
<feature type="compositionally biased region" description="Acidic residues" evidence="1">
    <location>
        <begin position="157"/>
        <end position="170"/>
    </location>
</feature>
<feature type="compositionally biased region" description="Polar residues" evidence="1">
    <location>
        <begin position="24"/>
        <end position="39"/>
    </location>
</feature>
<sequence>MSSSSSSSYIPQTPPRSHKKTKRGNNSPFTPNSPVTRTCHNNKDKVSLDFKISSKTSLLKTPSSTSHQQGKPFTIYQTPITPLSIAHKRTRSDLIPTTPVSFTQTSSKEGLTTPQFSGRLLFPVNPARIGSGRSHHKASLKTPSLTSLLNKAALSESEGDISGEEDEAELFEQRGPSTPKKQLFFQTPRTPPKLKKRKDEEDIINDLDNNLGSRKRKNVFINEKEEDKREIVYVNRYGEKKVQKLNEKEVQALKHTKRKLSFT</sequence>
<proteinExistence type="predicted"/>
<dbReference type="Proteomes" id="UP000094236">
    <property type="component" value="Unassembled WGS sequence"/>
</dbReference>
<evidence type="ECO:0000313" key="3">
    <source>
        <dbReference type="Proteomes" id="UP000094236"/>
    </source>
</evidence>
<organism evidence="2 3">
    <name type="scientific">Pachysolen tannophilus NRRL Y-2460</name>
    <dbReference type="NCBI Taxonomy" id="669874"/>
    <lineage>
        <taxon>Eukaryota</taxon>
        <taxon>Fungi</taxon>
        <taxon>Dikarya</taxon>
        <taxon>Ascomycota</taxon>
        <taxon>Saccharomycotina</taxon>
        <taxon>Pichiomycetes</taxon>
        <taxon>Pachysolenaceae</taxon>
        <taxon>Pachysolen</taxon>
    </lineage>
</organism>
<name>A0A1E4TVA7_PACTA</name>
<evidence type="ECO:0000256" key="1">
    <source>
        <dbReference type="SAM" id="MobiDB-lite"/>
    </source>
</evidence>
<accession>A0A1E4TVA7</accession>